<dbReference type="EMBL" id="VDCQ01000001">
    <property type="protein sequence ID" value="TNJ68263.1"/>
    <property type="molecule type" value="Genomic_DNA"/>
</dbReference>
<comment type="caution">
    <text evidence="1">The sequence shown here is derived from an EMBL/GenBank/DDBJ whole genome shotgun (WGS) entry which is preliminary data.</text>
</comment>
<keyword evidence="2" id="KW-1185">Reference proteome</keyword>
<dbReference type="AlphaFoldDB" id="A0A5C4TGR3"/>
<organism evidence="1 2">
    <name type="scientific">Paenibacillus hemerocallicola</name>
    <dbReference type="NCBI Taxonomy" id="1172614"/>
    <lineage>
        <taxon>Bacteria</taxon>
        <taxon>Bacillati</taxon>
        <taxon>Bacillota</taxon>
        <taxon>Bacilli</taxon>
        <taxon>Bacillales</taxon>
        <taxon>Paenibacillaceae</taxon>
        <taxon>Paenibacillus</taxon>
    </lineage>
</organism>
<dbReference type="OrthoDB" id="2596091at2"/>
<protein>
    <submittedName>
        <fullName evidence="1">Uncharacterized protein</fullName>
    </submittedName>
</protein>
<gene>
    <name evidence="1" type="ORF">FE784_00965</name>
</gene>
<evidence type="ECO:0000313" key="1">
    <source>
        <dbReference type="EMBL" id="TNJ68263.1"/>
    </source>
</evidence>
<dbReference type="Proteomes" id="UP000307943">
    <property type="component" value="Unassembled WGS sequence"/>
</dbReference>
<sequence>MNESWTTMRQVPQDMLQERLQMVKELAKDENETELYEIVKDSSTGEHFLHYAYIHLTVADGTEEAFHQLLPLESDDVLAVMFGEQSYAYPEHWTRPFLRNGPNGTYVWFDPSESLAGAASDNEKLAGEIAGMVGEWKQQGQLDAASVKQLLERIDRTLKRDE</sequence>
<name>A0A5C4TGR3_9BACL</name>
<reference evidence="1 2" key="1">
    <citation type="submission" date="2019-05" db="EMBL/GenBank/DDBJ databases">
        <title>We sequenced the genome of Paenibacillus hemerocallicola KCTC 33185 for further insight into its adaptation and study the phylogeny of Paenibacillus.</title>
        <authorList>
            <person name="Narsing Rao M.P."/>
        </authorList>
    </citation>
    <scope>NUCLEOTIDE SEQUENCE [LARGE SCALE GENOMIC DNA]</scope>
    <source>
        <strain evidence="1 2">KCTC 33185</strain>
    </source>
</reference>
<proteinExistence type="predicted"/>
<accession>A0A5C4TGR3</accession>
<dbReference type="RefSeq" id="WP_139600240.1">
    <property type="nucleotide sequence ID" value="NZ_VDCQ01000001.1"/>
</dbReference>
<evidence type="ECO:0000313" key="2">
    <source>
        <dbReference type="Proteomes" id="UP000307943"/>
    </source>
</evidence>